<protein>
    <submittedName>
        <fullName evidence="1">24391_t:CDS:1</fullName>
    </submittedName>
</protein>
<sequence>MVATSNSSVDQISAIDINIKKIVPDIDTNHILTTNMNLNKVVSDVDIYQIAATEV</sequence>
<keyword evidence="2" id="KW-1185">Reference proteome</keyword>
<accession>A0A9N9JI27</accession>
<evidence type="ECO:0000313" key="1">
    <source>
        <dbReference type="EMBL" id="CAG8780172.1"/>
    </source>
</evidence>
<dbReference type="AlphaFoldDB" id="A0A9N9JI27"/>
<evidence type="ECO:0000313" key="2">
    <source>
        <dbReference type="Proteomes" id="UP000789759"/>
    </source>
</evidence>
<feature type="non-terminal residue" evidence="1">
    <location>
        <position position="55"/>
    </location>
</feature>
<organism evidence="1 2">
    <name type="scientific">Cetraspora pellucida</name>
    <dbReference type="NCBI Taxonomy" id="1433469"/>
    <lineage>
        <taxon>Eukaryota</taxon>
        <taxon>Fungi</taxon>
        <taxon>Fungi incertae sedis</taxon>
        <taxon>Mucoromycota</taxon>
        <taxon>Glomeromycotina</taxon>
        <taxon>Glomeromycetes</taxon>
        <taxon>Diversisporales</taxon>
        <taxon>Gigasporaceae</taxon>
        <taxon>Cetraspora</taxon>
    </lineage>
</organism>
<comment type="caution">
    <text evidence="1">The sequence shown here is derived from an EMBL/GenBank/DDBJ whole genome shotgun (WGS) entry which is preliminary data.</text>
</comment>
<dbReference type="EMBL" id="CAJVQA010023870">
    <property type="protein sequence ID" value="CAG8780172.1"/>
    <property type="molecule type" value="Genomic_DNA"/>
</dbReference>
<gene>
    <name evidence="1" type="ORF">CPELLU_LOCUS16340</name>
</gene>
<name>A0A9N9JI27_9GLOM</name>
<proteinExistence type="predicted"/>
<dbReference type="Proteomes" id="UP000789759">
    <property type="component" value="Unassembled WGS sequence"/>
</dbReference>
<reference evidence="1" key="1">
    <citation type="submission" date="2021-06" db="EMBL/GenBank/DDBJ databases">
        <authorList>
            <person name="Kallberg Y."/>
            <person name="Tangrot J."/>
            <person name="Rosling A."/>
        </authorList>
    </citation>
    <scope>NUCLEOTIDE SEQUENCE</scope>
    <source>
        <strain evidence="1">FL966</strain>
    </source>
</reference>